<dbReference type="InterPro" id="IPR012910">
    <property type="entry name" value="Plug_dom"/>
</dbReference>
<dbReference type="Gene3D" id="2.40.170.20">
    <property type="entry name" value="TonB-dependent receptor, beta-barrel domain"/>
    <property type="match status" value="1"/>
</dbReference>
<sequence>MPFLHSDNGPGKPLRWRVCLPVLMAVLGTSINAVAQQFSLIGTVKAEASPVIGASVLLVETRLGAVTDSSGAFILSRLRAGEYTLSISAVGFRTVVRAITVPDTRDVQIDLEPSTQRLEEVVILEDVFKQTQRESSVVMTKVVGEEILRRGGTTLMNSLERLPGVSSINMGVGVSKPVIRGLSFNRVVVNDAGIKQEGQQWGSDHGLEIDQFHVESVEIIRGPASLAYGSDALGGVMNIGRPAMKLPGHHEAETNLIFRSNNNTLGATTAMAGNVDGLVYKLRFTALDYGDYKVPANEFQYNRFVLPIYDNALKNTAGKERHINGTVGVQRSWGFTHVTVSSYNQKVGIFSGAMGIPRAYQLTPDGDDRNIDLPSQDVAHFKVISNTNLKLGTKWLEIDAAFQHNVRQEYSFPHAHGAPEQQHTNLALRLGLNTITLNARLLQVADNHQQITGIQSSMQENKTGGYEFLIPAYRAFQFGIFHLYQYKPSESFTFNAGVRGDYGTIQADQVRYPFYYEGNYMDSLERSPSIDRTFLNYAVGAGVSYQVNPANQLKLNIGRTFRIPAPSELTANGMHHGTFRYERGDATLDVEQGFQFDAAWLYTGGSLAVTISPFYNYFLNYIYLSPSGQFPTVEINDNVYPVAEAGQAYNFKQTSAVHMGGELEISKQLNAYMQMSVSGEYVWAENNVNGLPLPFTPPANMQATIDIAGTSVAIFKKPFVYIQYGHYWNQNRVERNEAATSGYQLASVASGFSVGKKQWLKLVVNVQNVTNTKYYNHLSRYRILNLPEPGRSISISLRCKFATSPAPRPETKQGNKRKQ</sequence>
<dbReference type="Pfam" id="PF00593">
    <property type="entry name" value="TonB_dep_Rec_b-barrel"/>
    <property type="match status" value="1"/>
</dbReference>
<comment type="subcellular location">
    <subcellularLocation>
        <location evidence="1 10">Cell outer membrane</location>
        <topology evidence="1 10">Multi-pass membrane protein</topology>
    </subcellularLocation>
</comment>
<protein>
    <submittedName>
        <fullName evidence="14">TonB-dependent receptor</fullName>
    </submittedName>
</protein>
<evidence type="ECO:0000256" key="5">
    <source>
        <dbReference type="ARBA" id="ARBA00022729"/>
    </source>
</evidence>
<evidence type="ECO:0000259" key="12">
    <source>
        <dbReference type="Pfam" id="PF00593"/>
    </source>
</evidence>
<reference evidence="14 15" key="1">
    <citation type="submission" date="2021-05" db="EMBL/GenBank/DDBJ databases">
        <title>A Polyphasic approach of four new species of the genus Ohtaekwangia: Ohtaekwangia histidinii sp. nov., Ohtaekwangia cretensis sp. nov., Ohtaekwangia indiensis sp. nov., Ohtaekwangia reichenbachii sp. nov. from diverse environment.</title>
        <authorList>
            <person name="Octaviana S."/>
        </authorList>
    </citation>
    <scope>NUCLEOTIDE SEQUENCE [LARGE SCALE GENOMIC DNA]</scope>
    <source>
        <strain evidence="14 15">PWU37</strain>
    </source>
</reference>
<feature type="domain" description="TonB-dependent receptor plug" evidence="13">
    <location>
        <begin position="132"/>
        <end position="236"/>
    </location>
</feature>
<dbReference type="SUPFAM" id="SSF49464">
    <property type="entry name" value="Carboxypeptidase regulatory domain-like"/>
    <property type="match status" value="1"/>
</dbReference>
<dbReference type="PANTHER" id="PTHR30069:SF29">
    <property type="entry name" value="HEMOGLOBIN AND HEMOGLOBIN-HAPTOGLOBIN-BINDING PROTEIN 1-RELATED"/>
    <property type="match status" value="1"/>
</dbReference>
<dbReference type="EMBL" id="JAHESC010000023">
    <property type="protein sequence ID" value="MBT1688120.1"/>
    <property type="molecule type" value="Genomic_DNA"/>
</dbReference>
<proteinExistence type="inferred from homology"/>
<keyword evidence="9 10" id="KW-0998">Cell outer membrane</keyword>
<keyword evidence="5" id="KW-0732">Signal</keyword>
<keyword evidence="6 11" id="KW-0798">TonB box</keyword>
<dbReference type="InterPro" id="IPR000531">
    <property type="entry name" value="Beta-barrel_TonB"/>
</dbReference>
<organism evidence="14 15">
    <name type="scientific">Dawidia soli</name>
    <dbReference type="NCBI Taxonomy" id="2782352"/>
    <lineage>
        <taxon>Bacteria</taxon>
        <taxon>Pseudomonadati</taxon>
        <taxon>Bacteroidota</taxon>
        <taxon>Cytophagia</taxon>
        <taxon>Cytophagales</taxon>
        <taxon>Chryseotaleaceae</taxon>
        <taxon>Dawidia</taxon>
    </lineage>
</organism>
<keyword evidence="15" id="KW-1185">Reference proteome</keyword>
<keyword evidence="4 10" id="KW-0812">Transmembrane</keyword>
<evidence type="ECO:0000256" key="8">
    <source>
        <dbReference type="ARBA" id="ARBA00023170"/>
    </source>
</evidence>
<dbReference type="InterPro" id="IPR008969">
    <property type="entry name" value="CarboxyPept-like_regulatory"/>
</dbReference>
<dbReference type="SUPFAM" id="SSF56935">
    <property type="entry name" value="Porins"/>
    <property type="match status" value="1"/>
</dbReference>
<evidence type="ECO:0000313" key="15">
    <source>
        <dbReference type="Proteomes" id="UP001319180"/>
    </source>
</evidence>
<accession>A0AAP2DC58</accession>
<evidence type="ECO:0000256" key="1">
    <source>
        <dbReference type="ARBA" id="ARBA00004571"/>
    </source>
</evidence>
<feature type="domain" description="TonB-dependent receptor-like beta-barrel" evidence="12">
    <location>
        <begin position="394"/>
        <end position="769"/>
    </location>
</feature>
<evidence type="ECO:0000313" key="14">
    <source>
        <dbReference type="EMBL" id="MBT1688120.1"/>
    </source>
</evidence>
<dbReference type="AlphaFoldDB" id="A0AAP2DC58"/>
<dbReference type="InterPro" id="IPR039426">
    <property type="entry name" value="TonB-dep_rcpt-like"/>
</dbReference>
<comment type="caution">
    <text evidence="14">The sequence shown here is derived from an EMBL/GenBank/DDBJ whole genome shotgun (WGS) entry which is preliminary data.</text>
</comment>
<dbReference type="Gene3D" id="2.170.130.10">
    <property type="entry name" value="TonB-dependent receptor, plug domain"/>
    <property type="match status" value="1"/>
</dbReference>
<dbReference type="PANTHER" id="PTHR30069">
    <property type="entry name" value="TONB-DEPENDENT OUTER MEMBRANE RECEPTOR"/>
    <property type="match status" value="1"/>
</dbReference>
<evidence type="ECO:0000256" key="2">
    <source>
        <dbReference type="ARBA" id="ARBA00022448"/>
    </source>
</evidence>
<keyword evidence="8 14" id="KW-0675">Receptor</keyword>
<dbReference type="Gene3D" id="2.60.40.1120">
    <property type="entry name" value="Carboxypeptidase-like, regulatory domain"/>
    <property type="match status" value="1"/>
</dbReference>
<dbReference type="RefSeq" id="WP_254091348.1">
    <property type="nucleotide sequence ID" value="NZ_JAHESC010000023.1"/>
</dbReference>
<evidence type="ECO:0000256" key="6">
    <source>
        <dbReference type="ARBA" id="ARBA00023077"/>
    </source>
</evidence>
<dbReference type="Pfam" id="PF13715">
    <property type="entry name" value="CarbopepD_reg_2"/>
    <property type="match status" value="1"/>
</dbReference>
<evidence type="ECO:0000256" key="11">
    <source>
        <dbReference type="RuleBase" id="RU003357"/>
    </source>
</evidence>
<dbReference type="InterPro" id="IPR037066">
    <property type="entry name" value="Plug_dom_sf"/>
</dbReference>
<evidence type="ECO:0000256" key="7">
    <source>
        <dbReference type="ARBA" id="ARBA00023136"/>
    </source>
</evidence>
<evidence type="ECO:0000256" key="9">
    <source>
        <dbReference type="ARBA" id="ARBA00023237"/>
    </source>
</evidence>
<comment type="similarity">
    <text evidence="10 11">Belongs to the TonB-dependent receptor family.</text>
</comment>
<dbReference type="GO" id="GO:0009279">
    <property type="term" value="C:cell outer membrane"/>
    <property type="evidence" value="ECO:0007669"/>
    <property type="project" value="UniProtKB-SubCell"/>
</dbReference>
<evidence type="ECO:0000259" key="13">
    <source>
        <dbReference type="Pfam" id="PF07715"/>
    </source>
</evidence>
<keyword evidence="7 10" id="KW-0472">Membrane</keyword>
<dbReference type="Pfam" id="PF07715">
    <property type="entry name" value="Plug"/>
    <property type="match status" value="1"/>
</dbReference>
<keyword evidence="3 10" id="KW-1134">Transmembrane beta strand</keyword>
<dbReference type="Proteomes" id="UP001319180">
    <property type="component" value="Unassembled WGS sequence"/>
</dbReference>
<evidence type="ECO:0000256" key="3">
    <source>
        <dbReference type="ARBA" id="ARBA00022452"/>
    </source>
</evidence>
<dbReference type="PROSITE" id="PS52016">
    <property type="entry name" value="TONB_DEPENDENT_REC_3"/>
    <property type="match status" value="1"/>
</dbReference>
<name>A0AAP2DC58_9BACT</name>
<evidence type="ECO:0000256" key="4">
    <source>
        <dbReference type="ARBA" id="ARBA00022692"/>
    </source>
</evidence>
<dbReference type="GO" id="GO:0044718">
    <property type="term" value="P:siderophore transmembrane transport"/>
    <property type="evidence" value="ECO:0007669"/>
    <property type="project" value="TreeGrafter"/>
</dbReference>
<gene>
    <name evidence="14" type="ORF">KK078_16235</name>
</gene>
<evidence type="ECO:0000256" key="10">
    <source>
        <dbReference type="PROSITE-ProRule" id="PRU01360"/>
    </source>
</evidence>
<dbReference type="GO" id="GO:0015344">
    <property type="term" value="F:siderophore uptake transmembrane transporter activity"/>
    <property type="evidence" value="ECO:0007669"/>
    <property type="project" value="TreeGrafter"/>
</dbReference>
<keyword evidence="2 10" id="KW-0813">Transport</keyword>
<dbReference type="InterPro" id="IPR036942">
    <property type="entry name" value="Beta-barrel_TonB_sf"/>
</dbReference>